<keyword evidence="7" id="KW-1185">Reference proteome</keyword>
<reference evidence="6 7" key="1">
    <citation type="journal article" date="2019" name="ISME J.">
        <title>Isolation and characterization of a thermophilic sulfur- and iron-reducing thaumarchaeote from a terrestrial acidic hot spring.</title>
        <authorList>
            <person name="Kato S."/>
            <person name="Itoh T."/>
            <person name="Yuki M."/>
            <person name="Nagamori M."/>
            <person name="Ohnishi M."/>
            <person name="Uematsu K."/>
            <person name="Suzuki K."/>
            <person name="Takashina T."/>
            <person name="Ohkuma M."/>
        </authorList>
    </citation>
    <scope>NUCLEOTIDE SEQUENCE [LARGE SCALE GENOMIC DNA]</scope>
    <source>
        <strain evidence="6 7">NAS-02</strain>
    </source>
</reference>
<evidence type="ECO:0000259" key="5">
    <source>
        <dbReference type="SMART" id="SM00704"/>
    </source>
</evidence>
<keyword evidence="2" id="KW-0479">Metal-binding</keyword>
<dbReference type="GO" id="GO:0005737">
    <property type="term" value="C:cytoplasm"/>
    <property type="evidence" value="ECO:0007669"/>
    <property type="project" value="UniProtKB-ARBA"/>
</dbReference>
<dbReference type="KEGG" id="ccai:NAS2_0688"/>
<sequence length="60" mass="6408">MAGDMSVVVKSMKDGPNVVIVDGNTKYALCRCGHSGNKPFCDGSHRRVGFSAPEAELRVL</sequence>
<evidence type="ECO:0000313" key="6">
    <source>
        <dbReference type="EMBL" id="BBE42077.1"/>
    </source>
</evidence>
<evidence type="ECO:0000256" key="2">
    <source>
        <dbReference type="ARBA" id="ARBA00022723"/>
    </source>
</evidence>
<evidence type="ECO:0000256" key="3">
    <source>
        <dbReference type="ARBA" id="ARBA00023004"/>
    </source>
</evidence>
<dbReference type="InterPro" id="IPR018967">
    <property type="entry name" value="FeS-contain_CDGSH-typ"/>
</dbReference>
<proteinExistence type="predicted"/>
<organism evidence="6 7">
    <name type="scientific">Conexivisphaera calida</name>
    <dbReference type="NCBI Taxonomy" id="1874277"/>
    <lineage>
        <taxon>Archaea</taxon>
        <taxon>Nitrososphaerota</taxon>
        <taxon>Conexivisphaeria</taxon>
        <taxon>Conexivisphaerales</taxon>
        <taxon>Conexivisphaeraceae</taxon>
        <taxon>Conexivisphaera</taxon>
    </lineage>
</organism>
<evidence type="ECO:0000256" key="4">
    <source>
        <dbReference type="ARBA" id="ARBA00023014"/>
    </source>
</evidence>
<accession>A0A4P2VD64</accession>
<name>A0A4P2VD64_9ARCH</name>
<dbReference type="GO" id="GO:0051537">
    <property type="term" value="F:2 iron, 2 sulfur cluster binding"/>
    <property type="evidence" value="ECO:0007669"/>
    <property type="project" value="UniProtKB-KW"/>
</dbReference>
<dbReference type="AlphaFoldDB" id="A0A4P2VD64"/>
<dbReference type="Pfam" id="PF09360">
    <property type="entry name" value="zf-CDGSH"/>
    <property type="match status" value="1"/>
</dbReference>
<feature type="domain" description="Iron-binding zinc finger CDGSH type" evidence="5">
    <location>
        <begin position="14"/>
        <end position="51"/>
    </location>
</feature>
<dbReference type="Gene3D" id="3.40.5.90">
    <property type="entry name" value="CDGSH iron-sulfur domain, mitoNEET-type"/>
    <property type="match status" value="1"/>
</dbReference>
<keyword evidence="3" id="KW-0408">Iron</keyword>
<protein>
    <recommendedName>
        <fullName evidence="5">Iron-binding zinc finger CDGSH type domain-containing protein</fullName>
    </recommendedName>
</protein>
<evidence type="ECO:0000313" key="7">
    <source>
        <dbReference type="Proteomes" id="UP000509448"/>
    </source>
</evidence>
<dbReference type="EMBL" id="AP018732">
    <property type="protein sequence ID" value="BBE42077.1"/>
    <property type="molecule type" value="Genomic_DNA"/>
</dbReference>
<dbReference type="SMART" id="SM00704">
    <property type="entry name" value="ZnF_CDGSH"/>
    <property type="match status" value="1"/>
</dbReference>
<dbReference type="InterPro" id="IPR042216">
    <property type="entry name" value="MitoNEET_CISD"/>
</dbReference>
<keyword evidence="1" id="KW-0001">2Fe-2S</keyword>
<gene>
    <name evidence="6" type="ORF">NAS2_0688</name>
</gene>
<keyword evidence="4" id="KW-0411">Iron-sulfur</keyword>
<dbReference type="Proteomes" id="UP000509448">
    <property type="component" value="Chromosome"/>
</dbReference>
<dbReference type="GO" id="GO:0046872">
    <property type="term" value="F:metal ion binding"/>
    <property type="evidence" value="ECO:0007669"/>
    <property type="project" value="UniProtKB-KW"/>
</dbReference>
<evidence type="ECO:0000256" key="1">
    <source>
        <dbReference type="ARBA" id="ARBA00022714"/>
    </source>
</evidence>